<feature type="domain" description="CARDB" evidence="1">
    <location>
        <begin position="229"/>
        <end position="328"/>
    </location>
</feature>
<evidence type="ECO:0000313" key="2">
    <source>
        <dbReference type="EMBL" id="BAL55850.1"/>
    </source>
</evidence>
<dbReference type="InterPro" id="IPR011635">
    <property type="entry name" value="CARDB"/>
</dbReference>
<reference evidence="2" key="2">
    <citation type="journal article" date="2012" name="PLoS ONE">
        <title>A Deeply Branching Thermophilic Bacterium with an Ancient Acetyl-CoA Pathway Dominates a Subsurface Ecosystem.</title>
        <authorList>
            <person name="Takami H."/>
            <person name="Noguchi H."/>
            <person name="Takaki Y."/>
            <person name="Uchiyama I."/>
            <person name="Toyoda A."/>
            <person name="Nishi S."/>
            <person name="Chee G.-J."/>
            <person name="Arai W."/>
            <person name="Nunoura T."/>
            <person name="Itoh T."/>
            <person name="Hattori M."/>
            <person name="Takai K."/>
        </authorList>
    </citation>
    <scope>NUCLEOTIDE SEQUENCE</scope>
</reference>
<dbReference type="Pfam" id="PF07705">
    <property type="entry name" value="CARDB"/>
    <property type="match status" value="1"/>
</dbReference>
<dbReference type="AlphaFoldDB" id="H5SI64"/>
<evidence type="ECO:0000259" key="1">
    <source>
        <dbReference type="Pfam" id="PF07705"/>
    </source>
</evidence>
<proteinExistence type="predicted"/>
<dbReference type="Gene3D" id="2.60.40.10">
    <property type="entry name" value="Immunoglobulins"/>
    <property type="match status" value="1"/>
</dbReference>
<sequence>MGIALWSVSALLTPAQGNTLQIEISATCENAVLLINGRIYSGRPVTLSVPIGETVTLQAVTRQLDNCGVQQTLHYFDRWDFNGEPYSKAPQQLRLRAGQIPFTSNARVQAVYRSQRADLCDVAIDAQEGPEQYLHGTFVEVRPLDILGDGAGVTPFVRSFDTLTDIFLQASPQVSLENIHYRFVRWEVEGAQVLPPPSADPTLIELRCRASRVLAHAIYAIATAPSGCPDLTIRQLYVDVPQISPYAWLLSARAHVENIGTVTVPISSATAFSLNGQLIGEARTSPLAPGAGEQASTTYLLTAGSYILTVMVDSKQQVSECNEENNIRETIITVP</sequence>
<dbReference type="InterPro" id="IPR013783">
    <property type="entry name" value="Ig-like_fold"/>
</dbReference>
<name>H5SI64_9BACT</name>
<reference evidence="2" key="1">
    <citation type="journal article" date="2005" name="Environ. Microbiol.">
        <title>Genetic and functional properties of uncultivated thermophilic crenarchaeotes from a subsurface gold mine as revealed by analysis of genome fragments.</title>
        <authorList>
            <person name="Nunoura T."/>
            <person name="Hirayama H."/>
            <person name="Takami H."/>
            <person name="Oida H."/>
            <person name="Nishi S."/>
            <person name="Shimamura S."/>
            <person name="Suzuki Y."/>
            <person name="Inagaki F."/>
            <person name="Takai K."/>
            <person name="Nealson K.H."/>
            <person name="Horikoshi K."/>
        </authorList>
    </citation>
    <scope>NUCLEOTIDE SEQUENCE</scope>
</reference>
<protein>
    <recommendedName>
        <fullName evidence="1">CARDB domain-containing protein</fullName>
    </recommendedName>
</protein>
<organism evidence="2">
    <name type="scientific">uncultured Acetothermia bacterium</name>
    <dbReference type="NCBI Taxonomy" id="236499"/>
    <lineage>
        <taxon>Bacteria</taxon>
        <taxon>Candidatus Bipolaricaulota</taxon>
        <taxon>environmental samples</taxon>
    </lineage>
</organism>
<gene>
    <name evidence="2" type="ORF">HGMM_F32F05C08</name>
</gene>
<accession>H5SI64</accession>
<dbReference type="EMBL" id="AP011731">
    <property type="protein sequence ID" value="BAL55850.1"/>
    <property type="molecule type" value="Genomic_DNA"/>
</dbReference>